<dbReference type="GO" id="GO:0004401">
    <property type="term" value="F:histidinol-phosphatase activity"/>
    <property type="evidence" value="ECO:0007669"/>
    <property type="project" value="UniProtKB-UniRule"/>
</dbReference>
<dbReference type="GO" id="GO:0005737">
    <property type="term" value="C:cytoplasm"/>
    <property type="evidence" value="ECO:0007669"/>
    <property type="project" value="TreeGrafter"/>
</dbReference>
<sequence>MGMLSDYHLHSDFSADSQEKPENQILQGIKLGLKHMCFTDHVDYDYPLDEIFEFDMEEYFNTLNALKEKYKDQIEVHIGVELGLQPHLQERYDRLLSSYPFDFVIGSSHVVKGFDPYYGEYYEGRTEYEAYHEYFEYVLENIMAFDNFDVYGHIDYVVRYGPNKNADYSYEKYSDIIDRILQKLIEKGKGIELNTAGFKYGLGHPNPTEKIIEKYRELGGKIITIGSDGHKTEHLGYDFEKVPNILKTSGFNYYNVFKNRKIETILLDS</sequence>
<dbReference type="InterPro" id="IPR004013">
    <property type="entry name" value="PHP_dom"/>
</dbReference>
<dbReference type="InterPro" id="IPR016195">
    <property type="entry name" value="Pol/histidinol_Pase-like"/>
</dbReference>
<dbReference type="STRING" id="1120918.SAMN05216249_10116"/>
<evidence type="ECO:0000259" key="9">
    <source>
        <dbReference type="SMART" id="SM00481"/>
    </source>
</evidence>
<keyword evidence="6 8" id="KW-0368">Histidine biosynthesis</keyword>
<dbReference type="UniPathway" id="UPA00031">
    <property type="reaction ID" value="UER00013"/>
</dbReference>
<keyword evidence="11" id="KW-1185">Reference proteome</keyword>
<dbReference type="Pfam" id="PF02811">
    <property type="entry name" value="PHP"/>
    <property type="match status" value="1"/>
</dbReference>
<dbReference type="EMBL" id="FOJY01000001">
    <property type="protein sequence ID" value="SFA68724.1"/>
    <property type="molecule type" value="Genomic_DNA"/>
</dbReference>
<evidence type="ECO:0000256" key="6">
    <source>
        <dbReference type="ARBA" id="ARBA00023102"/>
    </source>
</evidence>
<gene>
    <name evidence="10" type="ORF">SAMN05216249_10116</name>
</gene>
<evidence type="ECO:0000313" key="10">
    <source>
        <dbReference type="EMBL" id="SFA68724.1"/>
    </source>
</evidence>
<accession>A0A1I0UXA3</accession>
<comment type="similarity">
    <text evidence="2 8">Belongs to the PHP hydrolase family. HisK subfamily.</text>
</comment>
<dbReference type="NCBIfam" id="TIGR01856">
    <property type="entry name" value="hisJ_fam"/>
    <property type="match status" value="1"/>
</dbReference>
<dbReference type="InterPro" id="IPR003141">
    <property type="entry name" value="Pol/His_phosphatase_N"/>
</dbReference>
<dbReference type="SUPFAM" id="SSF89550">
    <property type="entry name" value="PHP domain-like"/>
    <property type="match status" value="1"/>
</dbReference>
<evidence type="ECO:0000256" key="3">
    <source>
        <dbReference type="ARBA" id="ARBA00013085"/>
    </source>
</evidence>
<proteinExistence type="inferred from homology"/>
<dbReference type="PANTHER" id="PTHR21039">
    <property type="entry name" value="HISTIDINOL PHOSPHATASE-RELATED"/>
    <property type="match status" value="1"/>
</dbReference>
<evidence type="ECO:0000256" key="4">
    <source>
        <dbReference type="ARBA" id="ARBA00022605"/>
    </source>
</evidence>
<reference evidence="10 11" key="1">
    <citation type="submission" date="2016-10" db="EMBL/GenBank/DDBJ databases">
        <authorList>
            <person name="de Groot N.N."/>
        </authorList>
    </citation>
    <scope>NUCLEOTIDE SEQUENCE [LARGE SCALE GENOMIC DNA]</scope>
    <source>
        <strain evidence="10 11">DSM 5522</strain>
    </source>
</reference>
<comment type="pathway">
    <text evidence="1 8">Amino-acid biosynthesis; L-histidine biosynthesis; L-histidine from 5-phospho-alpha-D-ribose 1-diphosphate: step 8/9.</text>
</comment>
<dbReference type="EC" id="3.1.3.15" evidence="3 8"/>
<dbReference type="SMART" id="SM00481">
    <property type="entry name" value="POLIIIAc"/>
    <property type="match status" value="1"/>
</dbReference>
<dbReference type="GO" id="GO:0000105">
    <property type="term" value="P:L-histidine biosynthetic process"/>
    <property type="evidence" value="ECO:0007669"/>
    <property type="project" value="UniProtKB-UniRule"/>
</dbReference>
<evidence type="ECO:0000256" key="5">
    <source>
        <dbReference type="ARBA" id="ARBA00022801"/>
    </source>
</evidence>
<dbReference type="AlphaFoldDB" id="A0A1I0UXA3"/>
<dbReference type="Proteomes" id="UP000198838">
    <property type="component" value="Unassembled WGS sequence"/>
</dbReference>
<name>A0A1I0UXA3_9FIRM</name>
<dbReference type="PANTHER" id="PTHR21039:SF0">
    <property type="entry name" value="HISTIDINOL-PHOSPHATASE"/>
    <property type="match status" value="1"/>
</dbReference>
<protein>
    <recommendedName>
        <fullName evidence="3 8">Histidinol-phosphatase</fullName>
        <shortName evidence="8">HolPase</shortName>
        <ecNumber evidence="3 8">3.1.3.15</ecNumber>
    </recommendedName>
</protein>
<evidence type="ECO:0000256" key="8">
    <source>
        <dbReference type="RuleBase" id="RU366003"/>
    </source>
</evidence>
<evidence type="ECO:0000256" key="2">
    <source>
        <dbReference type="ARBA" id="ARBA00009152"/>
    </source>
</evidence>
<keyword evidence="4 8" id="KW-0028">Amino-acid biosynthesis</keyword>
<keyword evidence="5 8" id="KW-0378">Hydrolase</keyword>
<feature type="domain" description="Polymerase/histidinol phosphatase N-terminal" evidence="9">
    <location>
        <begin position="5"/>
        <end position="86"/>
    </location>
</feature>
<evidence type="ECO:0000256" key="7">
    <source>
        <dbReference type="ARBA" id="ARBA00049158"/>
    </source>
</evidence>
<organism evidence="10 11">
    <name type="scientific">Acetitomaculum ruminis DSM 5522</name>
    <dbReference type="NCBI Taxonomy" id="1120918"/>
    <lineage>
        <taxon>Bacteria</taxon>
        <taxon>Bacillati</taxon>
        <taxon>Bacillota</taxon>
        <taxon>Clostridia</taxon>
        <taxon>Lachnospirales</taxon>
        <taxon>Lachnospiraceae</taxon>
        <taxon>Acetitomaculum</taxon>
    </lineage>
</organism>
<evidence type="ECO:0000313" key="11">
    <source>
        <dbReference type="Proteomes" id="UP000198838"/>
    </source>
</evidence>
<comment type="catalytic activity">
    <reaction evidence="7 8">
        <text>L-histidinol phosphate + H2O = L-histidinol + phosphate</text>
        <dbReference type="Rhea" id="RHEA:14465"/>
        <dbReference type="ChEBI" id="CHEBI:15377"/>
        <dbReference type="ChEBI" id="CHEBI:43474"/>
        <dbReference type="ChEBI" id="CHEBI:57699"/>
        <dbReference type="ChEBI" id="CHEBI:57980"/>
        <dbReference type="EC" id="3.1.3.15"/>
    </reaction>
</comment>
<dbReference type="InterPro" id="IPR010140">
    <property type="entry name" value="Histidinol_P_phosphatase_HisJ"/>
</dbReference>
<evidence type="ECO:0000256" key="1">
    <source>
        <dbReference type="ARBA" id="ARBA00004970"/>
    </source>
</evidence>
<dbReference type="Gene3D" id="3.20.20.140">
    <property type="entry name" value="Metal-dependent hydrolases"/>
    <property type="match status" value="1"/>
</dbReference>